<evidence type="ECO:0000313" key="2">
    <source>
        <dbReference type="EMBL" id="MCW1932380.1"/>
    </source>
</evidence>
<dbReference type="RefSeq" id="WP_264505389.1">
    <property type="nucleotide sequence ID" value="NZ_JAPDFL010000001.1"/>
</dbReference>
<evidence type="ECO:0000313" key="3">
    <source>
        <dbReference type="Proteomes" id="UP001208938"/>
    </source>
</evidence>
<dbReference type="InterPro" id="IPR036291">
    <property type="entry name" value="NAD(P)-bd_dom_sf"/>
</dbReference>
<dbReference type="Proteomes" id="UP001208938">
    <property type="component" value="Unassembled WGS sequence"/>
</dbReference>
<reference evidence="2 3" key="1">
    <citation type="submission" date="2022-10" db="EMBL/GenBank/DDBJ databases">
        <title>Pararhodobacter sp. nov., isolated from marine algae.</title>
        <authorList>
            <person name="Choi B.J."/>
            <person name="Kim J.M."/>
            <person name="Lee J.K."/>
            <person name="Choi D.G."/>
            <person name="Jeon C.O."/>
        </authorList>
    </citation>
    <scope>NUCLEOTIDE SEQUENCE [LARGE SCALE GENOMIC DNA]</scope>
    <source>
        <strain evidence="2 3">ZQ420</strain>
    </source>
</reference>
<comment type="caution">
    <text evidence="2">The sequence shown here is derived from an EMBL/GenBank/DDBJ whole genome shotgun (WGS) entry which is preliminary data.</text>
</comment>
<evidence type="ECO:0000259" key="1">
    <source>
        <dbReference type="Pfam" id="PF01370"/>
    </source>
</evidence>
<accession>A0ABT3GY12</accession>
<dbReference type="SUPFAM" id="SSF51735">
    <property type="entry name" value="NAD(P)-binding Rossmann-fold domains"/>
    <property type="match status" value="1"/>
</dbReference>
<protein>
    <submittedName>
        <fullName evidence="2">NAD-dependent epimerase/dehydratase family protein</fullName>
    </submittedName>
</protein>
<dbReference type="Gene3D" id="3.40.50.720">
    <property type="entry name" value="NAD(P)-binding Rossmann-like Domain"/>
    <property type="match status" value="1"/>
</dbReference>
<sequence length="273" mass="28295">MSEQSKTLLITGANGRVGRLLQAADLASVAWSGRGARQELTWSPLDGTAALLDWCAANGRPRALVMLAGVTPGPDARLDDNVALGIATLKGARHAGIGRVLLASSSAVYGSGRATPWDEDDTCAPTNDYGRAKLAMEQACTGPDVTHLRIGNVAGADALLTNERRPLVLDQFADGSGPVRSYIGPQTLGRVLLALALAPALPPVLNIGTPEPVDMADLAAAAGLPVARQPAPPQAIARLTLATGRLESLVRLQHTDSTAPAMIAEWRACKDPA</sequence>
<dbReference type="InterPro" id="IPR001509">
    <property type="entry name" value="Epimerase_deHydtase"/>
</dbReference>
<keyword evidence="3" id="KW-1185">Reference proteome</keyword>
<feature type="domain" description="NAD-dependent epimerase/dehydratase" evidence="1">
    <location>
        <begin position="9"/>
        <end position="157"/>
    </location>
</feature>
<name>A0ABT3GY12_9RHOB</name>
<organism evidence="2 3">
    <name type="scientific">Pararhodobacter zhoushanensis</name>
    <dbReference type="NCBI Taxonomy" id="2479545"/>
    <lineage>
        <taxon>Bacteria</taxon>
        <taxon>Pseudomonadati</taxon>
        <taxon>Pseudomonadota</taxon>
        <taxon>Alphaproteobacteria</taxon>
        <taxon>Rhodobacterales</taxon>
        <taxon>Paracoccaceae</taxon>
        <taxon>Pararhodobacter</taxon>
    </lineage>
</organism>
<dbReference type="EMBL" id="JAPDFL010000001">
    <property type="protein sequence ID" value="MCW1932380.1"/>
    <property type="molecule type" value="Genomic_DNA"/>
</dbReference>
<dbReference type="Pfam" id="PF01370">
    <property type="entry name" value="Epimerase"/>
    <property type="match status" value="1"/>
</dbReference>
<proteinExistence type="predicted"/>
<gene>
    <name evidence="2" type="ORF">OKW52_08945</name>
</gene>